<evidence type="ECO:0000256" key="1">
    <source>
        <dbReference type="ARBA" id="ARBA00004275"/>
    </source>
</evidence>
<dbReference type="Proteomes" id="UP000270094">
    <property type="component" value="Unassembled WGS sequence"/>
</dbReference>
<dbReference type="Gene3D" id="3.40.50.12780">
    <property type="entry name" value="N-terminal domain of ligase-like"/>
    <property type="match status" value="1"/>
</dbReference>
<evidence type="ECO:0000256" key="4">
    <source>
        <dbReference type="SAM" id="Phobius"/>
    </source>
</evidence>
<dbReference type="InterPro" id="IPR000873">
    <property type="entry name" value="AMP-dep_synth/lig_dom"/>
</dbReference>
<evidence type="ECO:0000256" key="3">
    <source>
        <dbReference type="ARBA" id="ARBA00023140"/>
    </source>
</evidence>
<dbReference type="PANTHER" id="PTHR24096:SF422">
    <property type="entry name" value="BCDNA.GH02901"/>
    <property type="match status" value="1"/>
</dbReference>
<keyword evidence="4" id="KW-0812">Transmembrane</keyword>
<dbReference type="Pfam" id="PF13193">
    <property type="entry name" value="AMP-binding_C"/>
    <property type="match status" value="1"/>
</dbReference>
<evidence type="ECO:0000256" key="2">
    <source>
        <dbReference type="ARBA" id="ARBA00006432"/>
    </source>
</evidence>
<dbReference type="InterPro" id="IPR025110">
    <property type="entry name" value="AMP-bd_C"/>
</dbReference>
<protein>
    <recommendedName>
        <fullName evidence="9">AMP-dependent synthetase/ligase domain-containing protein</fullName>
    </recommendedName>
</protein>
<dbReference type="OrthoDB" id="10253869at2759"/>
<comment type="subcellular location">
    <subcellularLocation>
        <location evidence="1">Peroxisome</location>
    </subcellularLocation>
</comment>
<comment type="similarity">
    <text evidence="2">Belongs to the ATP-dependent AMP-binding enzyme family.</text>
</comment>
<keyword evidence="3" id="KW-0576">Peroxisome</keyword>
<feature type="transmembrane region" description="Helical" evidence="4">
    <location>
        <begin position="20"/>
        <end position="39"/>
    </location>
</feature>
<keyword evidence="8" id="KW-1185">Reference proteome</keyword>
<dbReference type="PANTHER" id="PTHR24096">
    <property type="entry name" value="LONG-CHAIN-FATTY-ACID--COA LIGASE"/>
    <property type="match status" value="1"/>
</dbReference>
<dbReference type="InterPro" id="IPR045851">
    <property type="entry name" value="AMP-bd_C_sf"/>
</dbReference>
<dbReference type="GO" id="GO:0005777">
    <property type="term" value="C:peroxisome"/>
    <property type="evidence" value="ECO:0007669"/>
    <property type="project" value="UniProtKB-SubCell"/>
</dbReference>
<organism evidence="7 8">
    <name type="scientific">Strongylus vulgaris</name>
    <name type="common">Blood worm</name>
    <dbReference type="NCBI Taxonomy" id="40348"/>
    <lineage>
        <taxon>Eukaryota</taxon>
        <taxon>Metazoa</taxon>
        <taxon>Ecdysozoa</taxon>
        <taxon>Nematoda</taxon>
        <taxon>Chromadorea</taxon>
        <taxon>Rhabditida</taxon>
        <taxon>Rhabditina</taxon>
        <taxon>Rhabditomorpha</taxon>
        <taxon>Strongyloidea</taxon>
        <taxon>Strongylidae</taxon>
        <taxon>Strongylus</taxon>
    </lineage>
</organism>
<evidence type="ECO:0008006" key="9">
    <source>
        <dbReference type="Google" id="ProtNLM"/>
    </source>
</evidence>
<keyword evidence="4" id="KW-1133">Transmembrane helix</keyword>
<accession>A0A3P7J448</accession>
<dbReference type="Pfam" id="PF00501">
    <property type="entry name" value="AMP-binding"/>
    <property type="match status" value="1"/>
</dbReference>
<dbReference type="EMBL" id="UYYB01107525">
    <property type="protein sequence ID" value="VDM80150.1"/>
    <property type="molecule type" value="Genomic_DNA"/>
</dbReference>
<reference evidence="7 8" key="1">
    <citation type="submission" date="2018-11" db="EMBL/GenBank/DDBJ databases">
        <authorList>
            <consortium name="Pathogen Informatics"/>
        </authorList>
    </citation>
    <scope>NUCLEOTIDE SEQUENCE [LARGE SCALE GENOMIC DNA]</scope>
</reference>
<dbReference type="Gene3D" id="3.30.300.30">
    <property type="match status" value="1"/>
</dbReference>
<proteinExistence type="inferred from homology"/>
<evidence type="ECO:0000259" key="5">
    <source>
        <dbReference type="Pfam" id="PF00501"/>
    </source>
</evidence>
<name>A0A3P7J448_STRVU</name>
<feature type="domain" description="AMP-dependent synthetase/ligase" evidence="5">
    <location>
        <begin position="25"/>
        <end position="178"/>
    </location>
</feature>
<evidence type="ECO:0000259" key="6">
    <source>
        <dbReference type="Pfam" id="PF13193"/>
    </source>
</evidence>
<gene>
    <name evidence="7" type="ORF">SVUK_LOCUS15148</name>
</gene>
<evidence type="ECO:0000313" key="8">
    <source>
        <dbReference type="Proteomes" id="UP000270094"/>
    </source>
</evidence>
<dbReference type="GO" id="GO:0016405">
    <property type="term" value="F:CoA-ligase activity"/>
    <property type="evidence" value="ECO:0007669"/>
    <property type="project" value="TreeGrafter"/>
</dbReference>
<dbReference type="InterPro" id="IPR042099">
    <property type="entry name" value="ANL_N_sf"/>
</dbReference>
<sequence length="316" mass="35512">MDSVGFRYYLMENWQQKLRILIEGMMMIAILNGATSVMLPHFKPDLFCSAIQAHQIRWLAVAPPIVTFLARSPICENYDLSCLQTLFSGSAPAPKHICYEVLQRYKNIKYVQQGYGMSETCMVSHLPDIRNGQPPGSVGKIAPNLEMKIVDPKSGDVKKRGEMGEVCVRGPTVMLGYHRKPEMTQHCIKDGWMHTGDVGYVDDDGYLFIVDRIKELIKVKGFQVPPAELENILTQHPAISEAVVVGIPHDTKGEVPKAYVVRQSDDLSENEVKAFVEERVSPHKHLVGGVEFVQEIPKNTSGKPLRRVLRDRNKSS</sequence>
<evidence type="ECO:0000313" key="7">
    <source>
        <dbReference type="EMBL" id="VDM80150.1"/>
    </source>
</evidence>
<feature type="domain" description="AMP-binding enzyme C-terminal" evidence="6">
    <location>
        <begin position="228"/>
        <end position="303"/>
    </location>
</feature>
<dbReference type="AlphaFoldDB" id="A0A3P7J448"/>
<keyword evidence="4" id="KW-0472">Membrane</keyword>
<dbReference type="SUPFAM" id="SSF56801">
    <property type="entry name" value="Acetyl-CoA synthetase-like"/>
    <property type="match status" value="1"/>
</dbReference>
<dbReference type="FunFam" id="3.30.300.30:FF:000007">
    <property type="entry name" value="4-coumarate--CoA ligase 2"/>
    <property type="match status" value="1"/>
</dbReference>